<name>A0ACB4V5R3_9GAMM</name>
<dbReference type="Proteomes" id="UP000006242">
    <property type="component" value="Unassembled WGS sequence"/>
</dbReference>
<accession>A0ACB4V5R3</accession>
<evidence type="ECO:0000313" key="1">
    <source>
        <dbReference type="EMBL" id="ERJ19021.1"/>
    </source>
</evidence>
<gene>
    <name evidence="1" type="ORF">SSPSH_002103</name>
</gene>
<reference evidence="1 2" key="1">
    <citation type="journal article" date="2011" name="J. Bacteriol.">
        <title>Genome sequence of Salinisphaera shabanensis, a gammaproteobacterium from the harsh, variable environment of the brine-seawater interface of the Shaban Deep in the Red Sea.</title>
        <authorList>
            <person name="Antunes A."/>
            <person name="Alam I."/>
            <person name="Bajic V.B."/>
            <person name="Stingl U."/>
        </authorList>
    </citation>
    <scope>NUCLEOTIDE SEQUENCE [LARGE SCALE GENOMIC DNA]</scope>
    <source>
        <strain evidence="1 2">E1L3A</strain>
    </source>
</reference>
<reference evidence="1 2" key="2">
    <citation type="journal article" date="2013" name="PLoS ONE">
        <title>INDIGO - INtegrated Data Warehouse of MIcrobial GenOmes with Examples from the Red Sea Extremophiles.</title>
        <authorList>
            <person name="Alam I."/>
            <person name="Antunes A."/>
            <person name="Kamau A.A."/>
            <person name="Ba Alawi W."/>
            <person name="Kalkatawi M."/>
            <person name="Stingl U."/>
            <person name="Bajic V.B."/>
        </authorList>
    </citation>
    <scope>NUCLEOTIDE SEQUENCE [LARGE SCALE GENOMIC DNA]</scope>
    <source>
        <strain evidence="1 2">E1L3A</strain>
    </source>
</reference>
<organism evidence="1 2">
    <name type="scientific">Salinisphaera shabanensis E1L3A</name>
    <dbReference type="NCBI Taxonomy" id="1033802"/>
    <lineage>
        <taxon>Bacteria</taxon>
        <taxon>Pseudomonadati</taxon>
        <taxon>Pseudomonadota</taxon>
        <taxon>Gammaproteobacteria</taxon>
        <taxon>Salinisphaerales</taxon>
        <taxon>Salinisphaeraceae</taxon>
        <taxon>Salinisphaera</taxon>
    </lineage>
</organism>
<dbReference type="EMBL" id="AFNV02000013">
    <property type="protein sequence ID" value="ERJ19021.1"/>
    <property type="molecule type" value="Genomic_DNA"/>
</dbReference>
<keyword evidence="2" id="KW-1185">Reference proteome</keyword>
<proteinExistence type="predicted"/>
<protein>
    <submittedName>
        <fullName evidence="1">Uracil-DNA glycosylase protein</fullName>
        <ecNumber evidence="1">3.2.2.-</ecNumber>
    </submittedName>
</protein>
<evidence type="ECO:0000313" key="2">
    <source>
        <dbReference type="Proteomes" id="UP000006242"/>
    </source>
</evidence>
<comment type="caution">
    <text evidence="1">The sequence shown here is derived from an EMBL/GenBank/DDBJ whole genome shotgun (WGS) entry which is preliminary data.</text>
</comment>
<sequence>MTPGDRKRMLDALGLVDWRPRPDRIHASTGNVADEPAVAAAADVVTDEQAMERSPAPPSVEQGEAAPAQADASLDEAPAAFASARAEASDAVAEHDQRDEPADPVPEPPVEPSTHGQPGDVSQMDWDELEAWLATCDHRGASRPVFGIGARDADVLIVGEAPGANEDAQGVPFVGRAGKLLDRMLFAIGCSRETNVYITNICKFRPPNNRDPNADEVAADWPVLERQIELMNPKLVVAVGRVAAQTLLDSKQSLGKMRGTLHRYPRRELDVLVTYHPAFLLRSPGQKAKAWIDLKQIARRIAQA</sequence>
<keyword evidence="1" id="KW-0378">Hydrolase</keyword>
<keyword evidence="1" id="KW-0326">Glycosidase</keyword>
<dbReference type="EC" id="3.2.2.-" evidence="1"/>